<keyword evidence="2 4" id="KW-0808">Transferase</keyword>
<dbReference type="GO" id="GO:0032259">
    <property type="term" value="P:methylation"/>
    <property type="evidence" value="ECO:0007669"/>
    <property type="project" value="UniProtKB-KW"/>
</dbReference>
<keyword evidence="1 4" id="KW-0489">Methyltransferase</keyword>
<dbReference type="GO" id="GO:0008171">
    <property type="term" value="F:O-methyltransferase activity"/>
    <property type="evidence" value="ECO:0007669"/>
    <property type="project" value="InterPro"/>
</dbReference>
<name>A0A2Z5ZEF6_9PROT</name>
<evidence type="ECO:0000256" key="2">
    <source>
        <dbReference type="ARBA" id="ARBA00022679"/>
    </source>
</evidence>
<dbReference type="Pfam" id="PF13578">
    <property type="entry name" value="Methyltransf_24"/>
    <property type="match status" value="1"/>
</dbReference>
<dbReference type="PANTHER" id="PTHR43167">
    <property type="entry name" value="PUTATIVE (AFU_ORTHOLOGUE AFUA_6G01830)-RELATED"/>
    <property type="match status" value="1"/>
</dbReference>
<dbReference type="InterPro" id="IPR029063">
    <property type="entry name" value="SAM-dependent_MTases_sf"/>
</dbReference>
<dbReference type="AlphaFoldDB" id="A0A2Z5ZEF6"/>
<evidence type="ECO:0000256" key="1">
    <source>
        <dbReference type="ARBA" id="ARBA00022603"/>
    </source>
</evidence>
<evidence type="ECO:0000313" key="5">
    <source>
        <dbReference type="Proteomes" id="UP000270034"/>
    </source>
</evidence>
<reference evidence="4 5" key="1">
    <citation type="submission" date="2018-02" db="EMBL/GenBank/DDBJ databases">
        <title>Acetobacter orientalis genome.</title>
        <authorList>
            <person name="Nakashima N."/>
            <person name="Tamura T."/>
        </authorList>
    </citation>
    <scope>NUCLEOTIDE SEQUENCE [LARGE SCALE GENOMIC DNA]</scope>
    <source>
        <strain evidence="4 5">FAN1</strain>
    </source>
</reference>
<dbReference type="PROSITE" id="PS51682">
    <property type="entry name" value="SAM_OMT_I"/>
    <property type="match status" value="1"/>
</dbReference>
<dbReference type="EMBL" id="AP018515">
    <property type="protein sequence ID" value="BBC78809.1"/>
    <property type="molecule type" value="Genomic_DNA"/>
</dbReference>
<gene>
    <name evidence="4" type="ORF">AcetOrient_orf00661</name>
</gene>
<accession>A0A2Z5ZEF6</accession>
<dbReference type="KEGG" id="aot:AcetOri_orf00661"/>
<proteinExistence type="predicted"/>
<organism evidence="4 5">
    <name type="scientific">Acetobacter orientalis</name>
    <dbReference type="NCBI Taxonomy" id="146474"/>
    <lineage>
        <taxon>Bacteria</taxon>
        <taxon>Pseudomonadati</taxon>
        <taxon>Pseudomonadota</taxon>
        <taxon>Alphaproteobacteria</taxon>
        <taxon>Acetobacterales</taxon>
        <taxon>Acetobacteraceae</taxon>
        <taxon>Acetobacter</taxon>
    </lineage>
</organism>
<dbReference type="Gene3D" id="3.40.50.150">
    <property type="entry name" value="Vaccinia Virus protein VP39"/>
    <property type="match status" value="1"/>
</dbReference>
<dbReference type="InterPro" id="IPR002935">
    <property type="entry name" value="SAM_O-MeTrfase"/>
</dbReference>
<dbReference type="PANTHER" id="PTHR43167:SF1">
    <property type="entry name" value="PUTATIVE (AFU_ORTHOLOGUE AFUA_6G01830)-RELATED"/>
    <property type="match status" value="1"/>
</dbReference>
<protein>
    <submittedName>
        <fullName evidence="4">Methyltransferase</fullName>
    </submittedName>
</protein>
<evidence type="ECO:0000313" key="4">
    <source>
        <dbReference type="EMBL" id="BBC78809.1"/>
    </source>
</evidence>
<dbReference type="SUPFAM" id="SSF53335">
    <property type="entry name" value="S-adenosyl-L-methionine-dependent methyltransferases"/>
    <property type="match status" value="1"/>
</dbReference>
<dbReference type="CDD" id="cd02440">
    <property type="entry name" value="AdoMet_MTases"/>
    <property type="match status" value="1"/>
</dbReference>
<sequence length="418" mass="45587">MVRSVWQDLAHKALDDLIPRLSHFRGFWCIPIEGSGIVECYTDGCFRAFRTDESMGQCSQTRQRWFAGIFKRIAQHRGRLPPFVGLEPEQDGGLVGKILVERTDAHAGFLGHTGRGEACGAFLGQNTNSRFQNRGDKCGRTRLAGLFADGDPWVAAIGHGVPGNANRKCDESIVFLRGAQGKAPQQPPLLNRDHIMTPEKAPTLMSAPVAPLLDRLFAEADAATSPAISNLAPEELQHLVGSRADYVQFYGLAKDLWLPVSRETGTLIYMLARAMRAQHIVEFGTSFGISTIHLAAALRDNGGGKVITTEFEPSKVVRARQHVEEAGLADLVEIREGDALRTLAVNLPETIDLVLLDGAKPLYPDILALLETRLRPGAMIVADNADYSPDYLARVRSPTAGYLSLPFDGDVELSVKLG</sequence>
<evidence type="ECO:0000256" key="3">
    <source>
        <dbReference type="ARBA" id="ARBA00022691"/>
    </source>
</evidence>
<keyword evidence="3" id="KW-0949">S-adenosyl-L-methionine</keyword>
<dbReference type="Proteomes" id="UP000270034">
    <property type="component" value="Chromosome"/>
</dbReference>